<dbReference type="InterPro" id="IPR046450">
    <property type="entry name" value="PA_dom_sf"/>
</dbReference>
<evidence type="ECO:0000313" key="18">
    <source>
        <dbReference type="Proteomes" id="UP000292886"/>
    </source>
</evidence>
<evidence type="ECO:0000256" key="6">
    <source>
        <dbReference type="ARBA" id="ARBA00022801"/>
    </source>
</evidence>
<dbReference type="Pfam" id="PF00082">
    <property type="entry name" value="Peptidase_S8"/>
    <property type="match status" value="1"/>
</dbReference>
<keyword evidence="7 9" id="KW-0720">Serine protease</keyword>
<dbReference type="GO" id="GO:0004252">
    <property type="term" value="F:serine-type endopeptidase activity"/>
    <property type="evidence" value="ECO:0007669"/>
    <property type="project" value="UniProtKB-UniRule"/>
</dbReference>
<protein>
    <recommendedName>
        <fullName evidence="19">Peptidase S8</fullName>
    </recommendedName>
</protein>
<accession>A0A4P6YU85</accession>
<organism evidence="17 18">
    <name type="scientific">Periweissella cryptocerci</name>
    <dbReference type="NCBI Taxonomy" id="2506420"/>
    <lineage>
        <taxon>Bacteria</taxon>
        <taxon>Bacillati</taxon>
        <taxon>Bacillota</taxon>
        <taxon>Bacilli</taxon>
        <taxon>Lactobacillales</taxon>
        <taxon>Lactobacillaceae</taxon>
        <taxon>Periweissella</taxon>
    </lineage>
</organism>
<dbReference type="PROSITE" id="PS00138">
    <property type="entry name" value="SUBTILASE_SER"/>
    <property type="match status" value="1"/>
</dbReference>
<dbReference type="InterPro" id="IPR000209">
    <property type="entry name" value="Peptidase_S8/S53_dom"/>
</dbReference>
<dbReference type="Gene3D" id="3.50.30.30">
    <property type="match status" value="1"/>
</dbReference>
<keyword evidence="3 9" id="KW-0645">Protease</keyword>
<evidence type="ECO:0000256" key="4">
    <source>
        <dbReference type="ARBA" id="ARBA00022729"/>
    </source>
</evidence>
<dbReference type="Pfam" id="PF02225">
    <property type="entry name" value="PA"/>
    <property type="match status" value="1"/>
</dbReference>
<dbReference type="Gene3D" id="2.60.40.10">
    <property type="entry name" value="Immunoglobulins"/>
    <property type="match status" value="2"/>
</dbReference>
<keyword evidence="2" id="KW-0964">Secreted</keyword>
<feature type="domain" description="Bacterial Ig" evidence="16">
    <location>
        <begin position="1860"/>
        <end position="1920"/>
    </location>
</feature>
<dbReference type="SUPFAM" id="SSF52025">
    <property type="entry name" value="PA domain"/>
    <property type="match status" value="1"/>
</dbReference>
<dbReference type="InterPro" id="IPR051048">
    <property type="entry name" value="Peptidase_S8/S53_subtilisin"/>
</dbReference>
<dbReference type="PRINTS" id="PR00723">
    <property type="entry name" value="SUBTILISIN"/>
</dbReference>
<evidence type="ECO:0000256" key="3">
    <source>
        <dbReference type="ARBA" id="ARBA00022670"/>
    </source>
</evidence>
<sequence length="1940" mass="208787">MKHNSQRSKSLTMLSVLMTSLALQAVGPIYSAVDASTGKDARTESVADQMSKGLRQHDQATKALAQKSWYNGVKEQLKAQGVDVAKLDSDAVKNQTVKVIVQLSAKPAVDKTAKPTGSVASVKKITAAEDDVVDGQSSVLKQVEKITGTKASSQFGYLLNGFAIKAKVSQLDQLEGLKGVASVAPTASYHLLEASSNQQAKVQTAVQNFNNQNYNLDGRGTVIGIIDSGVDPSHKDLKLSPEGVKAEKITKSVAQEKIKALGHGEWYSDKVPYAYNYMEADSGQDTKFDNSKAAGGGNSADNDKDNQDTSNAVRDTGQTMHGMHVSGIAAANGDIAADDTKTVTAVKGVAPEAQILDLKVFANSEGGNGNNDTDAIVQSIEDAVTLGADVINMSLGRNGGADGEGLSSLDVQAVNAAAEAGTLPVISAGNSGVSNSGAYGSPASVQWAQQDNGIVGDPGVANNALTVASAENTMLVTDVMDFSRDGEENPFANEVVASVAHLQFGAFPSKKQIVVLPNKHGAKVPDNTPELVGLGYPDDYDGLDVKGKIVLLARGELNFSTKQQTALDKGAAGFIIMNNVPGTSFNGNIDNSADIPSVGLSYEDGVALKKEVEAGGKKDTYSFSAPFKKRVTNPAGGTPSDFTSWGPSPTLQLKPEISGPGGHIWSLANDDKYQNMSGTSMSSPFVAGSEALILEAMHERGTTLKGGDLTAAAKLAAINTSEPMVDKAGVPYSPRRQGSGMINVNRAISTDVQLTYDGDNTGVVSLKEIDKKTTFSVTLKNNGKQAVSYKLNGDYKPEAQYLRAGNGGQEQYAKYLDGAKLTATANKFTVAPGDSKKVTFTLDLSDAQNGKFDLDQFVEGYIGFDALDADGNVVTPRADDNSDKEPTAFANGVNLTIPYLGFYGNWGGLDALDAPAFDGDKSHYQENYLRDGYSQAPLGLDVPVSALTELEQNSAISQADEPAFINPNHVAISPDGDGYQDSAVAFLAYLRNVKATDVTIEDAKGNTVRDLKKLGGWSRAYINEVGQATIYQDQQLIWDGKVSNSSWSTTATDAPDGQYYYTIKSTPYGKNAKPQTLKLPVKVDTTAPTVTNVDLKQENGAWHVTGHVADNVSGFESFTNVAVAINNVIEYYQATDNTGKHFLGLGDEDKGNQKSVEDNGDFDFAVTAEQARAITNGTNDVQGQVEDIAGNIGTYHTRVAGSEDIFNTANDILLYNVTNNQIATDADAYYDAKTKTYTVYGYSPQDLYLTTNDAAAGAKVAAKINKYGEFTAKVPVTDKTRKLIFKLDDARTLKTTNFSFSTSPTVQIDKKDGALTDNGAGTSYYLVNHPLAAGNQYTFSGSLSKDADGIAYNAISYDEDDNMNQNGEEVDEPYKGANTDATESVVYSQYGLELHDDGRWNLAAKLAEGQNILYASAYKFTGQTNQDKIYGPMDYLFVNQPASTYLNFKNVVDFDYTRIDASKKDYDAKTGIYTVKGEWDPATKVNVQINVNGQVDKDGKTDWQDVTKQDDGTFTFPVKVGDNSSKRVHYRWTAEVNGKTIGDEGYFVLYTDALSPYLKLDGNYAKSSDPDYDYEVWTNKKDFTISGEANDNMAGYDININADDVAQDKRALDQTYEHKNVEPNLKFSKTYELFKTPYGKDDVYDHIFQVGVYDIHQNGTKAKILVHYAPDKKVARPTVKADTTKPAKAVKLSVVSNEKDVTNYYSLDSGKTWNQYNDAINIAFNSTPEFKSVDKYGNESAVVKHAVTNAVYKVAADATVKLGQLDKKKGQLTVTLGYTQALTASEKTYTYLEYSTNKGKSWKKYTSAVTFKKTTNLQVRTADSLGHKGQVKTATVTVPTVKAIKKATKAKKVSKKSSLKVAKVKTKAKKVTGKAAKKSVVTVYNAKGKKLGTAKANAKGKFTVKLKKALKKNQKIKVKADRPDTTKIIYKAVTKTVKAK</sequence>
<dbReference type="InterPro" id="IPR022398">
    <property type="entry name" value="Peptidase_S8_His-AS"/>
</dbReference>
<evidence type="ECO:0000259" key="14">
    <source>
        <dbReference type="Pfam" id="PF02225"/>
    </source>
</evidence>
<dbReference type="Pfam" id="PF06280">
    <property type="entry name" value="fn3_5"/>
    <property type="match status" value="1"/>
</dbReference>
<dbReference type="SUPFAM" id="SSF52743">
    <property type="entry name" value="Subtilisin-like"/>
    <property type="match status" value="1"/>
</dbReference>
<dbReference type="EMBL" id="CP037940">
    <property type="protein sequence ID" value="QBO36276.1"/>
    <property type="molecule type" value="Genomic_DNA"/>
</dbReference>
<evidence type="ECO:0000259" key="13">
    <source>
        <dbReference type="Pfam" id="PF00082"/>
    </source>
</evidence>
<feature type="domain" description="Peptidase S8/S53" evidence="13">
    <location>
        <begin position="218"/>
        <end position="740"/>
    </location>
</feature>
<evidence type="ECO:0000256" key="9">
    <source>
        <dbReference type="PROSITE-ProRule" id="PRU01240"/>
    </source>
</evidence>
<dbReference type="RefSeq" id="WP_133363353.1">
    <property type="nucleotide sequence ID" value="NZ_CP037940.1"/>
</dbReference>
<evidence type="ECO:0000256" key="1">
    <source>
        <dbReference type="ARBA" id="ARBA00011073"/>
    </source>
</evidence>
<dbReference type="InterPro" id="IPR015500">
    <property type="entry name" value="Peptidase_S8_subtilisin-rel"/>
</dbReference>
<dbReference type="Gene3D" id="2.60.40.1710">
    <property type="entry name" value="Subtilisin-like superfamily"/>
    <property type="match status" value="1"/>
</dbReference>
<feature type="active site" description="Charge relay system" evidence="8 9">
    <location>
        <position position="680"/>
    </location>
</feature>
<dbReference type="GO" id="GO:0016020">
    <property type="term" value="C:membrane"/>
    <property type="evidence" value="ECO:0007669"/>
    <property type="project" value="InterPro"/>
</dbReference>
<proteinExistence type="inferred from homology"/>
<dbReference type="GO" id="GO:0006508">
    <property type="term" value="P:proteolysis"/>
    <property type="evidence" value="ECO:0007669"/>
    <property type="project" value="UniProtKB-KW"/>
</dbReference>
<dbReference type="InterPro" id="IPR023827">
    <property type="entry name" value="Peptidase_S8_Asp-AS"/>
</dbReference>
<dbReference type="PANTHER" id="PTHR43399:SF4">
    <property type="entry name" value="CELL WALL-ASSOCIATED PROTEASE"/>
    <property type="match status" value="1"/>
</dbReference>
<evidence type="ECO:0008006" key="19">
    <source>
        <dbReference type="Google" id="ProtNLM"/>
    </source>
</evidence>
<dbReference type="InterPro" id="IPR034216">
    <property type="entry name" value="C5a_Peptidase"/>
</dbReference>
<dbReference type="InterPro" id="IPR036852">
    <property type="entry name" value="Peptidase_S8/S53_dom_sf"/>
</dbReference>
<dbReference type="InterPro" id="IPR041498">
    <property type="entry name" value="Big_6"/>
</dbReference>
<dbReference type="Proteomes" id="UP000292886">
    <property type="component" value="Chromosome"/>
</dbReference>
<feature type="chain" id="PRO_5039211258" description="Peptidase S8" evidence="12">
    <location>
        <begin position="26"/>
        <end position="1940"/>
    </location>
</feature>
<dbReference type="PROSITE" id="PS51892">
    <property type="entry name" value="SUBTILASE"/>
    <property type="match status" value="1"/>
</dbReference>
<evidence type="ECO:0000256" key="10">
    <source>
        <dbReference type="RuleBase" id="RU003355"/>
    </source>
</evidence>
<evidence type="ECO:0000256" key="2">
    <source>
        <dbReference type="ARBA" id="ARBA00022525"/>
    </source>
</evidence>
<evidence type="ECO:0000259" key="16">
    <source>
        <dbReference type="Pfam" id="PF17936"/>
    </source>
</evidence>
<feature type="signal peptide" evidence="12">
    <location>
        <begin position="1"/>
        <end position="25"/>
    </location>
</feature>
<evidence type="ECO:0000256" key="5">
    <source>
        <dbReference type="ARBA" id="ARBA00022737"/>
    </source>
</evidence>
<evidence type="ECO:0000256" key="12">
    <source>
        <dbReference type="SAM" id="SignalP"/>
    </source>
</evidence>
<evidence type="ECO:0000256" key="8">
    <source>
        <dbReference type="PIRSR" id="PIRSR615500-1"/>
    </source>
</evidence>
<evidence type="ECO:0000256" key="11">
    <source>
        <dbReference type="SAM" id="MobiDB-lite"/>
    </source>
</evidence>
<dbReference type="CDD" id="cd02133">
    <property type="entry name" value="PA_C5a_like"/>
    <property type="match status" value="1"/>
</dbReference>
<dbReference type="SUPFAM" id="SSF50939">
    <property type="entry name" value="Sialidases"/>
    <property type="match status" value="1"/>
</dbReference>
<dbReference type="InterPro" id="IPR023828">
    <property type="entry name" value="Peptidase_S8_Ser-AS"/>
</dbReference>
<name>A0A4P6YU85_9LACO</name>
<dbReference type="Pfam" id="PF17936">
    <property type="entry name" value="Big_6"/>
    <property type="match status" value="1"/>
</dbReference>
<dbReference type="PROSITE" id="PS50890">
    <property type="entry name" value="PUA"/>
    <property type="match status" value="1"/>
</dbReference>
<keyword evidence="4 12" id="KW-0732">Signal</keyword>
<comment type="similarity">
    <text evidence="1 9 10">Belongs to the peptidase S8 family.</text>
</comment>
<dbReference type="Gene3D" id="3.40.50.200">
    <property type="entry name" value="Peptidase S8/S53 domain"/>
    <property type="match status" value="1"/>
</dbReference>
<evidence type="ECO:0000256" key="7">
    <source>
        <dbReference type="ARBA" id="ARBA00022825"/>
    </source>
</evidence>
<keyword evidence="6 9" id="KW-0378">Hydrolase</keyword>
<dbReference type="InterPro" id="IPR018247">
    <property type="entry name" value="EF_Hand_1_Ca_BS"/>
</dbReference>
<dbReference type="InterPro" id="IPR010435">
    <property type="entry name" value="C5a/SBT2-like_Fn3"/>
</dbReference>
<dbReference type="CDD" id="cd07475">
    <property type="entry name" value="Peptidases_S8_C5a_Peptidase"/>
    <property type="match status" value="1"/>
</dbReference>
<dbReference type="InterPro" id="IPR036278">
    <property type="entry name" value="Sialidase_sf"/>
</dbReference>
<dbReference type="OrthoDB" id="9798386at2"/>
<dbReference type="InterPro" id="IPR013783">
    <property type="entry name" value="Ig-like_fold"/>
</dbReference>
<feature type="domain" description="C5a peptidase/Subtilisin-like protease SBT2-like Fn3-like" evidence="15">
    <location>
        <begin position="764"/>
        <end position="866"/>
    </location>
</feature>
<evidence type="ECO:0000259" key="15">
    <source>
        <dbReference type="Pfam" id="PF06280"/>
    </source>
</evidence>
<feature type="active site" description="Charge relay system" evidence="8 9">
    <location>
        <position position="321"/>
    </location>
</feature>
<feature type="domain" description="PA" evidence="14">
    <location>
        <begin position="531"/>
        <end position="608"/>
    </location>
</feature>
<dbReference type="PANTHER" id="PTHR43399">
    <property type="entry name" value="SUBTILISIN-RELATED"/>
    <property type="match status" value="1"/>
</dbReference>
<gene>
    <name evidence="17" type="ORF">EQG49_07275</name>
</gene>
<feature type="active site" description="Charge relay system" evidence="8 9">
    <location>
        <position position="227"/>
    </location>
</feature>
<evidence type="ECO:0000313" key="17">
    <source>
        <dbReference type="EMBL" id="QBO36276.1"/>
    </source>
</evidence>
<feature type="region of interest" description="Disordered" evidence="11">
    <location>
        <begin position="286"/>
        <end position="315"/>
    </location>
</feature>
<reference evidence="18" key="1">
    <citation type="submission" date="2019-03" db="EMBL/GenBank/DDBJ databases">
        <title>Weissella sp. 26KH-42 Genome sequencing.</title>
        <authorList>
            <person name="Heo J."/>
            <person name="Kim S.-J."/>
            <person name="Kim J.-S."/>
            <person name="Hong S.-B."/>
            <person name="Kwon S.-W."/>
        </authorList>
    </citation>
    <scope>NUCLEOTIDE SEQUENCE [LARGE SCALE GENOMIC DNA]</scope>
    <source>
        <strain evidence="18">26KH-42</strain>
    </source>
</reference>
<dbReference type="PROSITE" id="PS00137">
    <property type="entry name" value="SUBTILASE_HIS"/>
    <property type="match status" value="1"/>
</dbReference>
<dbReference type="PROSITE" id="PS00136">
    <property type="entry name" value="SUBTILASE_ASP"/>
    <property type="match status" value="1"/>
</dbReference>
<dbReference type="InterPro" id="IPR003137">
    <property type="entry name" value="PA_domain"/>
</dbReference>
<keyword evidence="18" id="KW-1185">Reference proteome</keyword>
<keyword evidence="5" id="KW-0677">Repeat</keyword>
<dbReference type="KEGG" id="wei:EQG49_07275"/>
<dbReference type="PROSITE" id="PS00018">
    <property type="entry name" value="EF_HAND_1"/>
    <property type="match status" value="1"/>
</dbReference>